<evidence type="ECO:0000313" key="1">
    <source>
        <dbReference type="EMBL" id="MFK4754394.1"/>
    </source>
</evidence>
<reference evidence="1 2" key="1">
    <citation type="submission" date="2024-03" db="EMBL/GenBank/DDBJ databases">
        <title>High-quality draft genome sequence of Oceanobacter sp. wDCs-4.</title>
        <authorList>
            <person name="Dong C."/>
        </authorList>
    </citation>
    <scope>NUCLEOTIDE SEQUENCE [LARGE SCALE GENOMIC DNA]</scope>
    <source>
        <strain evidence="2">wDCs-4</strain>
    </source>
</reference>
<dbReference type="EMBL" id="JBBKTX010000030">
    <property type="protein sequence ID" value="MFK4754394.1"/>
    <property type="molecule type" value="Genomic_DNA"/>
</dbReference>
<sequence>MFDKTDLIRLISNTMPFGKYQGKILMDLPEEYLLWFVNKGFPEGELGRLMALALEIRINGLEDLLTPLRQSVQPTSNTRQETRH</sequence>
<accession>A0ABW8NN25</accession>
<dbReference type="Proteomes" id="UP001620597">
    <property type="component" value="Unassembled WGS sequence"/>
</dbReference>
<gene>
    <name evidence="1" type="ORF">WG929_18460</name>
</gene>
<keyword evidence="2" id="KW-1185">Reference proteome</keyword>
<comment type="caution">
    <text evidence="1">The sequence shown here is derived from an EMBL/GenBank/DDBJ whole genome shotgun (WGS) entry which is preliminary data.</text>
</comment>
<dbReference type="InterPro" id="IPR024530">
    <property type="entry name" value="QSregVF_b"/>
</dbReference>
<dbReference type="Pfam" id="PF12843">
    <property type="entry name" value="QSregVF_b"/>
    <property type="match status" value="1"/>
</dbReference>
<name>A0ABW8NN25_9GAMM</name>
<dbReference type="RefSeq" id="WP_416207264.1">
    <property type="nucleotide sequence ID" value="NZ_JBBKTX010000030.1"/>
</dbReference>
<protein>
    <submittedName>
        <fullName evidence="1">DUF3820 family protein</fullName>
    </submittedName>
</protein>
<proteinExistence type="predicted"/>
<evidence type="ECO:0000313" key="2">
    <source>
        <dbReference type="Proteomes" id="UP001620597"/>
    </source>
</evidence>
<organism evidence="1 2">
    <name type="scientific">Oceanobacter antarcticus</name>
    <dbReference type="NCBI Taxonomy" id="3133425"/>
    <lineage>
        <taxon>Bacteria</taxon>
        <taxon>Pseudomonadati</taxon>
        <taxon>Pseudomonadota</taxon>
        <taxon>Gammaproteobacteria</taxon>
        <taxon>Oceanospirillales</taxon>
        <taxon>Oceanospirillaceae</taxon>
        <taxon>Oceanobacter</taxon>
    </lineage>
</organism>